<dbReference type="PANTHER" id="PTHR47966">
    <property type="entry name" value="BETA-SITE APP-CLEAVING ENZYME, ISOFORM A-RELATED"/>
    <property type="match status" value="1"/>
</dbReference>
<gene>
    <name evidence="5" type="ORF">EJ08DRAFT_732581</name>
</gene>
<keyword evidence="3" id="KW-0812">Transmembrane</keyword>
<dbReference type="CDD" id="cd05471">
    <property type="entry name" value="pepsin_like"/>
    <property type="match status" value="1"/>
</dbReference>
<evidence type="ECO:0000313" key="5">
    <source>
        <dbReference type="EMBL" id="KAF2432156.1"/>
    </source>
</evidence>
<dbReference type="InterPro" id="IPR001461">
    <property type="entry name" value="Aspartic_peptidase_A1"/>
</dbReference>
<keyword evidence="3" id="KW-1133">Transmembrane helix</keyword>
<dbReference type="Gene3D" id="2.40.70.10">
    <property type="entry name" value="Acid Proteases"/>
    <property type="match status" value="2"/>
</dbReference>
<dbReference type="GO" id="GO:0000324">
    <property type="term" value="C:fungal-type vacuole"/>
    <property type="evidence" value="ECO:0007669"/>
    <property type="project" value="TreeGrafter"/>
</dbReference>
<dbReference type="InterPro" id="IPR021109">
    <property type="entry name" value="Peptidase_aspartic_dom_sf"/>
</dbReference>
<dbReference type="Proteomes" id="UP000800235">
    <property type="component" value="Unassembled WGS sequence"/>
</dbReference>
<protein>
    <submittedName>
        <fullName evidence="5">Acid protease</fullName>
    </submittedName>
</protein>
<dbReference type="InterPro" id="IPR033121">
    <property type="entry name" value="PEPTIDASE_A1"/>
</dbReference>
<dbReference type="GO" id="GO:0004190">
    <property type="term" value="F:aspartic-type endopeptidase activity"/>
    <property type="evidence" value="ECO:0007669"/>
    <property type="project" value="InterPro"/>
</dbReference>
<feature type="region of interest" description="Disordered" evidence="2">
    <location>
        <begin position="482"/>
        <end position="520"/>
    </location>
</feature>
<evidence type="ECO:0000256" key="2">
    <source>
        <dbReference type="SAM" id="MobiDB-lite"/>
    </source>
</evidence>
<feature type="region of interest" description="Disordered" evidence="2">
    <location>
        <begin position="419"/>
        <end position="438"/>
    </location>
</feature>
<comment type="caution">
    <text evidence="5">The sequence shown here is derived from an EMBL/GenBank/DDBJ whole genome shotgun (WGS) entry which is preliminary data.</text>
</comment>
<feature type="compositionally biased region" description="Basic and acidic residues" evidence="2">
    <location>
        <begin position="620"/>
        <end position="633"/>
    </location>
</feature>
<organism evidence="5 6">
    <name type="scientific">Tothia fuscella</name>
    <dbReference type="NCBI Taxonomy" id="1048955"/>
    <lineage>
        <taxon>Eukaryota</taxon>
        <taxon>Fungi</taxon>
        <taxon>Dikarya</taxon>
        <taxon>Ascomycota</taxon>
        <taxon>Pezizomycotina</taxon>
        <taxon>Dothideomycetes</taxon>
        <taxon>Pleosporomycetidae</taxon>
        <taxon>Venturiales</taxon>
        <taxon>Cylindrosympodiaceae</taxon>
        <taxon>Tothia</taxon>
    </lineage>
</organism>
<dbReference type="AlphaFoldDB" id="A0A9P4U074"/>
<feature type="region of interest" description="Disordered" evidence="2">
    <location>
        <begin position="1"/>
        <end position="22"/>
    </location>
</feature>
<dbReference type="PROSITE" id="PS51767">
    <property type="entry name" value="PEPTIDASE_A1"/>
    <property type="match status" value="1"/>
</dbReference>
<dbReference type="InterPro" id="IPR034164">
    <property type="entry name" value="Pepsin-like_dom"/>
</dbReference>
<dbReference type="GO" id="GO:0006508">
    <property type="term" value="P:proteolysis"/>
    <property type="evidence" value="ECO:0007669"/>
    <property type="project" value="UniProtKB-KW"/>
</dbReference>
<evidence type="ECO:0000259" key="4">
    <source>
        <dbReference type="PROSITE" id="PS51767"/>
    </source>
</evidence>
<dbReference type="Pfam" id="PF00026">
    <property type="entry name" value="Asp"/>
    <property type="match status" value="1"/>
</dbReference>
<keyword evidence="6" id="KW-1185">Reference proteome</keyword>
<feature type="region of interest" description="Disordered" evidence="2">
    <location>
        <begin position="592"/>
        <end position="633"/>
    </location>
</feature>
<dbReference type="SUPFAM" id="SSF50630">
    <property type="entry name" value="Acid proteases"/>
    <property type="match status" value="1"/>
</dbReference>
<dbReference type="PANTHER" id="PTHR47966:SF51">
    <property type="entry name" value="BETA-SITE APP-CLEAVING ENZYME, ISOFORM A-RELATED"/>
    <property type="match status" value="1"/>
</dbReference>
<sequence>MLSKRDPPAQPKEVVPSGRFDGNDGPWSSFALSIGSPEQTIRVLASTSLPEIFVISSEGPTSIGECPTNTTTGLLFNGSYDCYNSRGGLFNLTASTTYHPEQAYNVGDYPAFGYRNITAPSGSDALTLSSSSDTTIILQRMGLAQLSDLNSSWLGLLGLDSGQMKNSRPSLIQNLKLANVIPSMSFGYTAGSVNRNVSSNASLVLGGYDQNRFRRNNVSFPFWEDSERALMVEIQSITISSNQGSVAVYEGKIKTALSAEGYLGVRVDSTRPYIILPSGICETIAQTLSLTYDSTTEHYLINKTTHEQNLKNNPVLTFIINPPPFQRSSNVSITLPYSSLALKLGFPIFAPGNESMYFPIRQGLSFTQHLLGRAFLQESYLVVDYERHSFSIHQVEWANPKAAAVSLIKPILPSLSGQGSTFEAHDGDKARSSELNSPKPRRHLSAIEILAIVLATIILITFICLAGFCFRRYSRMRKAKDIPREQRENGVELPGSDVNPPSRANEADSNTLHEFPTRNPAATELAEGTDEYTGRFGKAELAENAVFEMQGSFPARLESPIVASPIPQTPIEYYIRPTRDLPPYSILQQINETSQAPMEKPQVATGTLEKSVESPEENIELSKEKLGLAKDKT</sequence>
<evidence type="ECO:0000313" key="6">
    <source>
        <dbReference type="Proteomes" id="UP000800235"/>
    </source>
</evidence>
<reference evidence="5" key="1">
    <citation type="journal article" date="2020" name="Stud. Mycol.">
        <title>101 Dothideomycetes genomes: a test case for predicting lifestyles and emergence of pathogens.</title>
        <authorList>
            <person name="Haridas S."/>
            <person name="Albert R."/>
            <person name="Binder M."/>
            <person name="Bloem J."/>
            <person name="Labutti K."/>
            <person name="Salamov A."/>
            <person name="Andreopoulos B."/>
            <person name="Baker S."/>
            <person name="Barry K."/>
            <person name="Bills G."/>
            <person name="Bluhm B."/>
            <person name="Cannon C."/>
            <person name="Castanera R."/>
            <person name="Culley D."/>
            <person name="Daum C."/>
            <person name="Ezra D."/>
            <person name="Gonzalez J."/>
            <person name="Henrissat B."/>
            <person name="Kuo A."/>
            <person name="Liang C."/>
            <person name="Lipzen A."/>
            <person name="Lutzoni F."/>
            <person name="Magnuson J."/>
            <person name="Mondo S."/>
            <person name="Nolan M."/>
            <person name="Ohm R."/>
            <person name="Pangilinan J."/>
            <person name="Park H.-J."/>
            <person name="Ramirez L."/>
            <person name="Alfaro M."/>
            <person name="Sun H."/>
            <person name="Tritt A."/>
            <person name="Yoshinaga Y."/>
            <person name="Zwiers L.-H."/>
            <person name="Turgeon B."/>
            <person name="Goodwin S."/>
            <person name="Spatafora J."/>
            <person name="Crous P."/>
            <person name="Grigoriev I."/>
        </authorList>
    </citation>
    <scope>NUCLEOTIDE SEQUENCE</scope>
    <source>
        <strain evidence="5">CBS 130266</strain>
    </source>
</reference>
<evidence type="ECO:0000256" key="1">
    <source>
        <dbReference type="ARBA" id="ARBA00007447"/>
    </source>
</evidence>
<name>A0A9P4U074_9PEZI</name>
<comment type="similarity">
    <text evidence="1">Belongs to the peptidase A1 family.</text>
</comment>
<accession>A0A9P4U074</accession>
<keyword evidence="3" id="KW-0472">Membrane</keyword>
<evidence type="ECO:0000256" key="3">
    <source>
        <dbReference type="SAM" id="Phobius"/>
    </source>
</evidence>
<feature type="transmembrane region" description="Helical" evidence="3">
    <location>
        <begin position="449"/>
        <end position="470"/>
    </location>
</feature>
<keyword evidence="5" id="KW-0378">Hydrolase</keyword>
<dbReference type="EMBL" id="MU007027">
    <property type="protein sequence ID" value="KAF2432156.1"/>
    <property type="molecule type" value="Genomic_DNA"/>
</dbReference>
<proteinExistence type="inferred from homology"/>
<feature type="compositionally biased region" description="Basic and acidic residues" evidence="2">
    <location>
        <begin position="423"/>
        <end position="432"/>
    </location>
</feature>
<feature type="domain" description="Peptidase A1" evidence="4">
    <location>
        <begin position="28"/>
        <end position="393"/>
    </location>
</feature>
<dbReference type="OrthoDB" id="4074350at2759"/>
<keyword evidence="5" id="KW-0645">Protease</keyword>